<organism evidence="1 2">
    <name type="scientific">Tetrapisispora phaffii (strain ATCC 24235 / CBS 4417 / NBRC 1672 / NRRL Y-8282 / UCD 70-5)</name>
    <name type="common">Yeast</name>
    <name type="synonym">Fabospora phaffii</name>
    <dbReference type="NCBI Taxonomy" id="1071381"/>
    <lineage>
        <taxon>Eukaryota</taxon>
        <taxon>Fungi</taxon>
        <taxon>Dikarya</taxon>
        <taxon>Ascomycota</taxon>
        <taxon>Saccharomycotina</taxon>
        <taxon>Saccharomycetes</taxon>
        <taxon>Saccharomycetales</taxon>
        <taxon>Saccharomycetaceae</taxon>
        <taxon>Tetrapisispora</taxon>
    </lineage>
</organism>
<reference evidence="1 2" key="1">
    <citation type="journal article" date="2011" name="Proc. Natl. Acad. Sci. U.S.A.">
        <title>Evolutionary erosion of yeast sex chromosomes by mating-type switching accidents.</title>
        <authorList>
            <person name="Gordon J.L."/>
            <person name="Armisen D."/>
            <person name="Proux-Wera E."/>
            <person name="Oheigeartaigh S.S."/>
            <person name="Byrne K.P."/>
            <person name="Wolfe K.H."/>
        </authorList>
    </citation>
    <scope>NUCLEOTIDE SEQUENCE [LARGE SCALE GENOMIC DNA]</scope>
    <source>
        <strain evidence="2">ATCC 24235 / CBS 4417 / NBRC 1672 / NRRL Y-8282 / UCD 70-5</strain>
    </source>
</reference>
<dbReference type="AlphaFoldDB" id="G8C1F2"/>
<evidence type="ECO:0000313" key="2">
    <source>
        <dbReference type="Proteomes" id="UP000005666"/>
    </source>
</evidence>
<evidence type="ECO:0000313" key="1">
    <source>
        <dbReference type="EMBL" id="CCE65980.1"/>
    </source>
</evidence>
<sequence length="202" mass="23544">MFNRDGQIQTVTETTNYETDTAVLKAVKLHIEKVLIKESEINLDFVDDKFNINLQNTLRSIGIMKSPSEDDDCYYKTSNLRARRENTKSKVSACEIYICELEALLEVQKLYRQETKKPNSGVSNHIYLPVIMDYLFSFSVTSVNEERSFSKFKKIYGDYRHRLDDYTAFATANDSTAMRSKLKIDIYQESLEQSLYEICVFK</sequence>
<dbReference type="Proteomes" id="UP000005666">
    <property type="component" value="Chromosome 14"/>
</dbReference>
<dbReference type="GeneID" id="11532058"/>
<gene>
    <name evidence="1" type="primary">TPHA0N01985</name>
    <name evidence="1" type="ordered locus">TPHA_0N01985</name>
</gene>
<protein>
    <submittedName>
        <fullName evidence="1">Uncharacterized protein</fullName>
    </submittedName>
</protein>
<dbReference type="HOGENOM" id="CLU_1355462_0_0_1"/>
<dbReference type="RefSeq" id="XP_003688414.1">
    <property type="nucleotide sequence ID" value="XM_003688366.1"/>
</dbReference>
<dbReference type="EMBL" id="HE612869">
    <property type="protein sequence ID" value="CCE65980.1"/>
    <property type="molecule type" value="Genomic_DNA"/>
</dbReference>
<dbReference type="KEGG" id="tpf:TPHA_0N01985"/>
<accession>G8C1F2</accession>
<keyword evidence="2" id="KW-1185">Reference proteome</keyword>
<name>G8C1F2_TETPH</name>
<proteinExistence type="predicted"/>